<dbReference type="Proteomes" id="UP000001623">
    <property type="component" value="Chromosome"/>
</dbReference>
<evidence type="ECO:0000313" key="2">
    <source>
        <dbReference type="Proteomes" id="UP000001623"/>
    </source>
</evidence>
<dbReference type="EMBL" id="CP002279">
    <property type="protein sequence ID" value="AEH88183.1"/>
    <property type="molecule type" value="Genomic_DNA"/>
</dbReference>
<dbReference type="HOGENOM" id="CLU_3100646_0_0_5"/>
<evidence type="ECO:0000313" key="1">
    <source>
        <dbReference type="EMBL" id="AEH88183.1"/>
    </source>
</evidence>
<sequence>MPGFGSSEFVNLRPRAEAWMAHYVRKGCHPVKADSVAWAKVRKSHTWPPQA</sequence>
<proteinExistence type="predicted"/>
<gene>
    <name evidence="1" type="ordered locus">Mesop_3742</name>
</gene>
<dbReference type="STRING" id="536019.Mesop_3742"/>
<organism evidence="1 2">
    <name type="scientific">Mesorhizobium opportunistum (strain LMG 24607 / HAMBI 3007 / WSM2075)</name>
    <dbReference type="NCBI Taxonomy" id="536019"/>
    <lineage>
        <taxon>Bacteria</taxon>
        <taxon>Pseudomonadati</taxon>
        <taxon>Pseudomonadota</taxon>
        <taxon>Alphaproteobacteria</taxon>
        <taxon>Hyphomicrobiales</taxon>
        <taxon>Phyllobacteriaceae</taxon>
        <taxon>Mesorhizobium</taxon>
    </lineage>
</organism>
<reference evidence="1 2" key="1">
    <citation type="submission" date="2010-10" db="EMBL/GenBank/DDBJ databases">
        <title>Complete sequence of Mesorhizobium opportunistum WSM2075.</title>
        <authorList>
            <consortium name="US DOE Joint Genome Institute"/>
            <person name="Lucas S."/>
            <person name="Copeland A."/>
            <person name="Lapidus A."/>
            <person name="Cheng J.-F."/>
            <person name="Bruce D."/>
            <person name="Goodwin L."/>
            <person name="Pitluck S."/>
            <person name="Chertkov O."/>
            <person name="Misra M."/>
            <person name="Detter J.C."/>
            <person name="Han C."/>
            <person name="Tapia R."/>
            <person name="Land M."/>
            <person name="Hauser L."/>
            <person name="Kyrpides N."/>
            <person name="Ovchinnikova G."/>
            <person name="Mavrommatis K.M."/>
            <person name="Tiwari R.P."/>
            <person name="Howieson J.G."/>
            <person name="O'Hara G.W."/>
            <person name="Nandasena K.G."/>
            <person name="Woyke T."/>
        </authorList>
    </citation>
    <scope>NUCLEOTIDE SEQUENCE [LARGE SCALE GENOMIC DNA]</scope>
    <source>
        <strain evidence="2">LMG 24607 / HAMBI 3007 / WSM2075</strain>
    </source>
</reference>
<accession>F7XZW9</accession>
<dbReference type="KEGG" id="mop:Mesop_3742"/>
<protein>
    <submittedName>
        <fullName evidence="1">Uncharacterized protein</fullName>
    </submittedName>
</protein>
<dbReference type="AlphaFoldDB" id="F7XZW9"/>
<name>F7XZW9_MESOW</name>